<organism evidence="1 2">
    <name type="scientific">Riccia sorocarpa</name>
    <dbReference type="NCBI Taxonomy" id="122646"/>
    <lineage>
        <taxon>Eukaryota</taxon>
        <taxon>Viridiplantae</taxon>
        <taxon>Streptophyta</taxon>
        <taxon>Embryophyta</taxon>
        <taxon>Marchantiophyta</taxon>
        <taxon>Marchantiopsida</taxon>
        <taxon>Marchantiidae</taxon>
        <taxon>Marchantiales</taxon>
        <taxon>Ricciaceae</taxon>
        <taxon>Riccia</taxon>
    </lineage>
</organism>
<dbReference type="PANTHER" id="PTHR31672">
    <property type="entry name" value="BNACNNG10540D PROTEIN"/>
    <property type="match status" value="1"/>
</dbReference>
<keyword evidence="2" id="KW-1185">Reference proteome</keyword>
<evidence type="ECO:0000313" key="2">
    <source>
        <dbReference type="Proteomes" id="UP001633002"/>
    </source>
</evidence>
<evidence type="ECO:0000313" key="1">
    <source>
        <dbReference type="EMBL" id="KAL3692433.1"/>
    </source>
</evidence>
<dbReference type="PANTHER" id="PTHR31672:SF13">
    <property type="entry name" value="F-BOX PROTEIN CPR30-LIKE"/>
    <property type="match status" value="1"/>
</dbReference>
<proteinExistence type="predicted"/>
<evidence type="ECO:0008006" key="3">
    <source>
        <dbReference type="Google" id="ProtNLM"/>
    </source>
</evidence>
<comment type="caution">
    <text evidence="1">The sequence shown here is derived from an EMBL/GenBank/DDBJ whole genome shotgun (WGS) entry which is preliminary data.</text>
</comment>
<dbReference type="EMBL" id="JBJQOH010000003">
    <property type="protein sequence ID" value="KAL3692433.1"/>
    <property type="molecule type" value="Genomic_DNA"/>
</dbReference>
<gene>
    <name evidence="1" type="ORF">R1sor_006084</name>
</gene>
<dbReference type="Proteomes" id="UP001633002">
    <property type="component" value="Unassembled WGS sequence"/>
</dbReference>
<accession>A0ABD3HLE6</accession>
<name>A0ABD3HLE6_9MARC</name>
<reference evidence="1 2" key="1">
    <citation type="submission" date="2024-09" db="EMBL/GenBank/DDBJ databases">
        <title>Chromosome-scale assembly of Riccia sorocarpa.</title>
        <authorList>
            <person name="Paukszto L."/>
        </authorList>
    </citation>
    <scope>NUCLEOTIDE SEQUENCE [LARGE SCALE GENOMIC DNA]</scope>
    <source>
        <strain evidence="1">LP-2024</strain>
        <tissue evidence="1">Aerial parts of the thallus</tissue>
    </source>
</reference>
<protein>
    <recommendedName>
        <fullName evidence="3">F-box domain-containing protein</fullName>
    </recommendedName>
</protein>
<dbReference type="AlphaFoldDB" id="A0ABD3HLE6"/>
<dbReference type="InterPro" id="IPR050796">
    <property type="entry name" value="SCF_F-box_component"/>
</dbReference>
<sequence>MDPEVWKHLTDHEDILRLVLVRVSWDTNARLRTVSKAWNNTLSELAKFLTWSSMLTDPSFYIDYPQLKWVDSSTSIGSNITRDGQHSCSSTQQERSLPTGDSICILSTVTCAVVNLGINSWCKLPLIKQLPFGQGNEFTVTRSAKGLLLLERNHVRDSNRNLHELDRFLFNPLTQEFSKLPPVPKNPHESECSLEYPMILTVDNDRVIRVVAVELGRDESHQRWWKILRILIWQENGSRGWEAADVDGTRRTTFSHDLEELREGVFANGKLFLNAKCMNPELGNGKGGHRVMECNWETHSVLIGDFDPNPIQHLFQHRGELMRLTGTWRHEQPQSLKLCTFDHLNGTWLQESTMELPKQMVNRFYDTLYHERNTFVDVEGDILCIGGQFRGQVLLLYNLLDRSWTEVCAKYTMSYDRYKPYRTISLWSPTLYAFEGYLDT</sequence>